<keyword evidence="2" id="KW-0238">DNA-binding</keyword>
<accession>A0ABW5LXW9</accession>
<comment type="caution">
    <text evidence="6">The sequence shown here is derived from an EMBL/GenBank/DDBJ whole genome shotgun (WGS) entry which is preliminary data.</text>
</comment>
<feature type="transmembrane region" description="Helical" evidence="4">
    <location>
        <begin position="64"/>
        <end position="83"/>
    </location>
</feature>
<evidence type="ECO:0000313" key="6">
    <source>
        <dbReference type="EMBL" id="MFD2568916.1"/>
    </source>
</evidence>
<dbReference type="EMBL" id="JBHULH010000012">
    <property type="protein sequence ID" value="MFD2568916.1"/>
    <property type="molecule type" value="Genomic_DNA"/>
</dbReference>
<keyword evidence="7" id="KW-1185">Reference proteome</keyword>
<evidence type="ECO:0000313" key="7">
    <source>
        <dbReference type="Proteomes" id="UP001597508"/>
    </source>
</evidence>
<dbReference type="InterPro" id="IPR018062">
    <property type="entry name" value="HTH_AraC-typ_CS"/>
</dbReference>
<dbReference type="InterPro" id="IPR009057">
    <property type="entry name" value="Homeodomain-like_sf"/>
</dbReference>
<feature type="transmembrane region" description="Helical" evidence="4">
    <location>
        <begin position="186"/>
        <end position="204"/>
    </location>
</feature>
<evidence type="ECO:0000259" key="5">
    <source>
        <dbReference type="PROSITE" id="PS01124"/>
    </source>
</evidence>
<dbReference type="PROSITE" id="PS01124">
    <property type="entry name" value="HTH_ARAC_FAMILY_2"/>
    <property type="match status" value="1"/>
</dbReference>
<dbReference type="InterPro" id="IPR020449">
    <property type="entry name" value="Tscrpt_reg_AraC-type_HTH"/>
</dbReference>
<organism evidence="6 7">
    <name type="scientific">Pseudotenacibaculum haliotis</name>
    <dbReference type="NCBI Taxonomy" id="1862138"/>
    <lineage>
        <taxon>Bacteria</taxon>
        <taxon>Pseudomonadati</taxon>
        <taxon>Bacteroidota</taxon>
        <taxon>Flavobacteriia</taxon>
        <taxon>Flavobacteriales</taxon>
        <taxon>Flavobacteriaceae</taxon>
        <taxon>Pseudotenacibaculum</taxon>
    </lineage>
</organism>
<dbReference type="InterPro" id="IPR018060">
    <property type="entry name" value="HTH_AraC"/>
</dbReference>
<gene>
    <name evidence="6" type="ORF">ACFSRZ_16190</name>
</gene>
<dbReference type="SMART" id="SM00342">
    <property type="entry name" value="HTH_ARAC"/>
    <property type="match status" value="1"/>
</dbReference>
<dbReference type="PRINTS" id="PR00032">
    <property type="entry name" value="HTHARAC"/>
</dbReference>
<keyword evidence="1" id="KW-0805">Transcription regulation</keyword>
<reference evidence="7" key="1">
    <citation type="journal article" date="2019" name="Int. J. Syst. Evol. Microbiol.">
        <title>The Global Catalogue of Microorganisms (GCM) 10K type strain sequencing project: providing services to taxonomists for standard genome sequencing and annotation.</title>
        <authorList>
            <consortium name="The Broad Institute Genomics Platform"/>
            <consortium name="The Broad Institute Genome Sequencing Center for Infectious Disease"/>
            <person name="Wu L."/>
            <person name="Ma J."/>
        </authorList>
    </citation>
    <scope>NUCLEOTIDE SEQUENCE [LARGE SCALE GENOMIC DNA]</scope>
    <source>
        <strain evidence="7">KCTC 52127</strain>
    </source>
</reference>
<name>A0ABW5LXW9_9FLAO</name>
<keyword evidence="4" id="KW-0472">Membrane</keyword>
<keyword evidence="3" id="KW-0804">Transcription</keyword>
<dbReference type="Proteomes" id="UP001597508">
    <property type="component" value="Unassembled WGS sequence"/>
</dbReference>
<dbReference type="RefSeq" id="WP_379667620.1">
    <property type="nucleotide sequence ID" value="NZ_JBHULH010000012.1"/>
</dbReference>
<sequence length="333" mass="38578">MLTTGLILILASLGLVQGLFLSLYLLTLKNGHTTSNKFLALFLLGLTIRVGKSVLNYYVPLENWQNNIGISGILFASPALWFYGKTLFYKQFSFSTKDYIHFVPFFLFLFLIPVIPRHGNFESFWNYGLVVFHLLFYLILSWTLLRKNKSNTSREIVVWYRNILIGATLIWLHYVGNLFDFKHYYIRGPIFYSLLIYAFSYLFLNRHKFNLQKYSSSALDKKGSVALFQKIKTLFDTEEIYLDNSLTLQTISEKLGVKSREISQAVNENTQQNFYEFVNRYRIEKATTLLKDANYKDAKIATIAYDSGFGNVTSFNLAFKKVMGATPSTYRKA</sequence>
<dbReference type="SUPFAM" id="SSF46689">
    <property type="entry name" value="Homeodomain-like"/>
    <property type="match status" value="1"/>
</dbReference>
<keyword evidence="4" id="KW-0812">Transmembrane</keyword>
<evidence type="ECO:0000256" key="4">
    <source>
        <dbReference type="SAM" id="Phobius"/>
    </source>
</evidence>
<protein>
    <submittedName>
        <fullName evidence="6">Helix-turn-helix domain-containing protein</fullName>
    </submittedName>
</protein>
<feature type="domain" description="HTH araC/xylS-type" evidence="5">
    <location>
        <begin position="232"/>
        <end position="333"/>
    </location>
</feature>
<feature type="transmembrane region" description="Helical" evidence="4">
    <location>
        <begin position="157"/>
        <end position="174"/>
    </location>
</feature>
<evidence type="ECO:0000256" key="3">
    <source>
        <dbReference type="ARBA" id="ARBA00023163"/>
    </source>
</evidence>
<dbReference type="PANTHER" id="PTHR43280:SF29">
    <property type="entry name" value="ARAC-FAMILY TRANSCRIPTIONAL REGULATOR"/>
    <property type="match status" value="1"/>
</dbReference>
<dbReference type="Pfam" id="PF12833">
    <property type="entry name" value="HTH_18"/>
    <property type="match status" value="1"/>
</dbReference>
<feature type="transmembrane region" description="Helical" evidence="4">
    <location>
        <begin position="124"/>
        <end position="145"/>
    </location>
</feature>
<proteinExistence type="predicted"/>
<evidence type="ECO:0000256" key="2">
    <source>
        <dbReference type="ARBA" id="ARBA00023125"/>
    </source>
</evidence>
<dbReference type="Gene3D" id="1.10.10.60">
    <property type="entry name" value="Homeodomain-like"/>
    <property type="match status" value="2"/>
</dbReference>
<feature type="transmembrane region" description="Helical" evidence="4">
    <location>
        <begin position="6"/>
        <end position="26"/>
    </location>
</feature>
<feature type="transmembrane region" description="Helical" evidence="4">
    <location>
        <begin position="99"/>
        <end position="118"/>
    </location>
</feature>
<feature type="transmembrane region" description="Helical" evidence="4">
    <location>
        <begin position="38"/>
        <end position="58"/>
    </location>
</feature>
<keyword evidence="4" id="KW-1133">Transmembrane helix</keyword>
<dbReference type="PANTHER" id="PTHR43280">
    <property type="entry name" value="ARAC-FAMILY TRANSCRIPTIONAL REGULATOR"/>
    <property type="match status" value="1"/>
</dbReference>
<dbReference type="PROSITE" id="PS00041">
    <property type="entry name" value="HTH_ARAC_FAMILY_1"/>
    <property type="match status" value="1"/>
</dbReference>
<evidence type="ECO:0000256" key="1">
    <source>
        <dbReference type="ARBA" id="ARBA00023015"/>
    </source>
</evidence>